<dbReference type="InterPro" id="IPR015813">
    <property type="entry name" value="Pyrv/PenolPyrv_kinase-like_dom"/>
</dbReference>
<dbReference type="SUPFAM" id="SSF51621">
    <property type="entry name" value="Phosphoenolpyruvate/pyruvate domain"/>
    <property type="match status" value="1"/>
</dbReference>
<organism evidence="8 9">
    <name type="scientific">Pacificispira spongiicola</name>
    <dbReference type="NCBI Taxonomy" id="2729598"/>
    <lineage>
        <taxon>Bacteria</taxon>
        <taxon>Pseudomonadati</taxon>
        <taxon>Pseudomonadota</taxon>
        <taxon>Alphaproteobacteria</taxon>
        <taxon>Rhodospirillales</taxon>
        <taxon>Rhodospirillaceae</taxon>
        <taxon>Pacificispira</taxon>
    </lineage>
</organism>
<sequence>MELKKNAFKAGLKAGQPQLGLWSSLCSPIVLEMLSNVGFDWLLIDAEHSPLEIADLLPLLQASAAGPSMAAVRPPWNDKVLLKRVLDIGAQTVLIPFVENEDEAAAAVSSCRYPPHGIRGVAGATRASGYGRIPDYLHRAQEELCILVQVETGAALSRLPQIAATEGVDGVFIGPSDLSASMGHLGNPAHPDVQAAIKNAAQVIRDAGKAPGILATSVDDAKRYLDWGFGFVACGIDLRLLATGAATLLSNMR</sequence>
<dbReference type="GO" id="GO:0016832">
    <property type="term" value="F:aldehyde-lyase activity"/>
    <property type="evidence" value="ECO:0007669"/>
    <property type="project" value="TreeGrafter"/>
</dbReference>
<dbReference type="InterPro" id="IPR005000">
    <property type="entry name" value="Aldolase/citrate-lyase_domain"/>
</dbReference>
<evidence type="ECO:0000256" key="1">
    <source>
        <dbReference type="ARBA" id="ARBA00001968"/>
    </source>
</evidence>
<gene>
    <name evidence="8" type="ORF">HH303_02755</name>
</gene>
<dbReference type="InterPro" id="IPR050251">
    <property type="entry name" value="HpcH-HpaI_aldolase"/>
</dbReference>
<comment type="catalytic activity">
    <reaction evidence="6">
        <text>D-glyceraldehyde + pyruvate = 2-dehydro-3-deoxy-L-galactonate</text>
        <dbReference type="Rhea" id="RHEA:80055"/>
        <dbReference type="ChEBI" id="CHEBI:15361"/>
        <dbReference type="ChEBI" id="CHEBI:17378"/>
        <dbReference type="ChEBI" id="CHEBI:75545"/>
    </reaction>
</comment>
<evidence type="ECO:0000256" key="4">
    <source>
        <dbReference type="ARBA" id="ARBA00023239"/>
    </source>
</evidence>
<evidence type="ECO:0000256" key="2">
    <source>
        <dbReference type="ARBA" id="ARBA00005568"/>
    </source>
</evidence>
<dbReference type="EMBL" id="JABBNT010000001">
    <property type="protein sequence ID" value="NMM43383.1"/>
    <property type="molecule type" value="Genomic_DNA"/>
</dbReference>
<comment type="cofactor">
    <cofactor evidence="1">
        <name>a divalent metal cation</name>
        <dbReference type="ChEBI" id="CHEBI:60240"/>
    </cofactor>
</comment>
<dbReference type="PANTHER" id="PTHR30502:SF4">
    <property type="entry name" value="5-KETO-4-DEOXY-D-GLUCARATE ALDOLASE"/>
    <property type="match status" value="1"/>
</dbReference>
<keyword evidence="3" id="KW-0479">Metal-binding</keyword>
<dbReference type="RefSeq" id="WP_169623665.1">
    <property type="nucleotide sequence ID" value="NZ_JABBNT010000001.1"/>
</dbReference>
<keyword evidence="9" id="KW-1185">Reference proteome</keyword>
<reference evidence="8 9" key="1">
    <citation type="submission" date="2020-04" db="EMBL/GenBank/DDBJ databases">
        <title>Rhodospirillaceae bacterium KN72 isolated from deep sea.</title>
        <authorList>
            <person name="Zhang D.-C."/>
        </authorList>
    </citation>
    <scope>NUCLEOTIDE SEQUENCE [LARGE SCALE GENOMIC DNA]</scope>
    <source>
        <strain evidence="8 9">KN72</strain>
    </source>
</reference>
<keyword evidence="5" id="KW-0670">Pyruvate</keyword>
<evidence type="ECO:0000256" key="3">
    <source>
        <dbReference type="ARBA" id="ARBA00022723"/>
    </source>
</evidence>
<dbReference type="Gene3D" id="3.20.20.60">
    <property type="entry name" value="Phosphoenolpyruvate-binding domains"/>
    <property type="match status" value="1"/>
</dbReference>
<evidence type="ECO:0000256" key="5">
    <source>
        <dbReference type="ARBA" id="ARBA00023317"/>
    </source>
</evidence>
<protein>
    <submittedName>
        <fullName evidence="8">HpcH/HpaI aldolase/citrate lyase family protein</fullName>
    </submittedName>
</protein>
<dbReference type="AlphaFoldDB" id="A0A7Y0DXQ6"/>
<dbReference type="Proteomes" id="UP000539372">
    <property type="component" value="Unassembled WGS sequence"/>
</dbReference>
<proteinExistence type="inferred from homology"/>
<evidence type="ECO:0000256" key="6">
    <source>
        <dbReference type="ARBA" id="ARBA00045074"/>
    </source>
</evidence>
<dbReference type="Pfam" id="PF03328">
    <property type="entry name" value="HpcH_HpaI"/>
    <property type="match status" value="1"/>
</dbReference>
<evidence type="ECO:0000313" key="9">
    <source>
        <dbReference type="Proteomes" id="UP000539372"/>
    </source>
</evidence>
<dbReference type="PANTHER" id="PTHR30502">
    <property type="entry name" value="2-KETO-3-DEOXY-L-RHAMNONATE ALDOLASE"/>
    <property type="match status" value="1"/>
</dbReference>
<comment type="similarity">
    <text evidence="2">Belongs to the HpcH/HpaI aldolase family.</text>
</comment>
<feature type="domain" description="HpcH/HpaI aldolase/citrate lyase" evidence="7">
    <location>
        <begin position="18"/>
        <end position="241"/>
    </location>
</feature>
<comment type="caution">
    <text evidence="8">The sequence shown here is derived from an EMBL/GenBank/DDBJ whole genome shotgun (WGS) entry which is preliminary data.</text>
</comment>
<dbReference type="GO" id="GO:0046872">
    <property type="term" value="F:metal ion binding"/>
    <property type="evidence" value="ECO:0007669"/>
    <property type="project" value="UniProtKB-KW"/>
</dbReference>
<evidence type="ECO:0000313" key="8">
    <source>
        <dbReference type="EMBL" id="NMM43383.1"/>
    </source>
</evidence>
<keyword evidence="4 8" id="KW-0456">Lyase</keyword>
<dbReference type="GO" id="GO:0005737">
    <property type="term" value="C:cytoplasm"/>
    <property type="evidence" value="ECO:0007669"/>
    <property type="project" value="TreeGrafter"/>
</dbReference>
<dbReference type="InterPro" id="IPR040442">
    <property type="entry name" value="Pyrv_kinase-like_dom_sf"/>
</dbReference>
<dbReference type="FunFam" id="3.20.20.60:FF:000004">
    <property type="entry name" value="5-keto-4-deoxy-D-glucarate aldolase"/>
    <property type="match status" value="1"/>
</dbReference>
<name>A0A7Y0DXQ6_9PROT</name>
<evidence type="ECO:0000259" key="7">
    <source>
        <dbReference type="Pfam" id="PF03328"/>
    </source>
</evidence>
<accession>A0A7Y0DXQ6</accession>